<feature type="domain" description="N-acetyltransferase" evidence="3">
    <location>
        <begin position="7"/>
        <end position="164"/>
    </location>
</feature>
<keyword evidence="5" id="KW-1185">Reference proteome</keyword>
<dbReference type="AlphaFoldDB" id="A0A0G3H3N7"/>
<evidence type="ECO:0000313" key="5">
    <source>
        <dbReference type="Proteomes" id="UP000035540"/>
    </source>
</evidence>
<dbReference type="Gene3D" id="3.40.630.30">
    <property type="match status" value="1"/>
</dbReference>
<dbReference type="Pfam" id="PF00583">
    <property type="entry name" value="Acetyltransf_1"/>
    <property type="match status" value="1"/>
</dbReference>
<evidence type="ECO:0000256" key="1">
    <source>
        <dbReference type="ARBA" id="ARBA00022679"/>
    </source>
</evidence>
<dbReference type="PANTHER" id="PTHR43420:SF12">
    <property type="entry name" value="N-ACETYLTRANSFERASE DOMAIN-CONTAINING PROTEIN"/>
    <property type="match status" value="1"/>
</dbReference>
<dbReference type="EMBL" id="CP011545">
    <property type="protein sequence ID" value="AKK08014.1"/>
    <property type="molecule type" value="Genomic_DNA"/>
</dbReference>
<dbReference type="SUPFAM" id="SSF55729">
    <property type="entry name" value="Acyl-CoA N-acyltransferases (Nat)"/>
    <property type="match status" value="1"/>
</dbReference>
<gene>
    <name evidence="4" type="ORF">CTEST_02795</name>
</gene>
<dbReference type="InterPro" id="IPR000182">
    <property type="entry name" value="GNAT_dom"/>
</dbReference>
<proteinExistence type="predicted"/>
<dbReference type="OrthoDB" id="4553064at2"/>
<sequence length="164" mass="18229">MVPMSDFHLRPATESDRTYLERLFHLADVWGDESQAPGEGYADDLAMYVDAWTPDQGGIIAYQQRVPAGGLWLRSGTDRRPPYGFVAEDIPELAIAVEAAFGGLGLGRELLNAALDLARKQGRQGLSLAVDEGNERARRLYEKIGFEVAEERPELHTTTMVTYF</sequence>
<reference evidence="5" key="2">
    <citation type="submission" date="2015-05" db="EMBL/GenBank/DDBJ databases">
        <title>Complete genome sequence of Corynebacterium testudinoris DSM 44614, recovered from necrotic lesions in the mouth of a tortoise.</title>
        <authorList>
            <person name="Ruckert C."/>
            <person name="Albersmeier A."/>
            <person name="Winkler A."/>
            <person name="Tauch A."/>
        </authorList>
    </citation>
    <scope>NUCLEOTIDE SEQUENCE [LARGE SCALE GENOMIC DNA]</scope>
    <source>
        <strain evidence="5">DSM 44614</strain>
    </source>
</reference>
<dbReference type="PROSITE" id="PS51186">
    <property type="entry name" value="GNAT"/>
    <property type="match status" value="1"/>
</dbReference>
<accession>A0A0G3H3N7</accession>
<dbReference type="GO" id="GO:0016747">
    <property type="term" value="F:acyltransferase activity, transferring groups other than amino-acyl groups"/>
    <property type="evidence" value="ECO:0007669"/>
    <property type="project" value="InterPro"/>
</dbReference>
<dbReference type="Proteomes" id="UP000035540">
    <property type="component" value="Chromosome"/>
</dbReference>
<organism evidence="4 5">
    <name type="scientific">Corynebacterium testudinoris</name>
    <dbReference type="NCBI Taxonomy" id="136857"/>
    <lineage>
        <taxon>Bacteria</taxon>
        <taxon>Bacillati</taxon>
        <taxon>Actinomycetota</taxon>
        <taxon>Actinomycetes</taxon>
        <taxon>Mycobacteriales</taxon>
        <taxon>Corynebacteriaceae</taxon>
        <taxon>Corynebacterium</taxon>
    </lineage>
</organism>
<keyword evidence="2" id="KW-0012">Acyltransferase</keyword>
<evidence type="ECO:0000256" key="2">
    <source>
        <dbReference type="ARBA" id="ARBA00023315"/>
    </source>
</evidence>
<evidence type="ECO:0000313" key="4">
    <source>
        <dbReference type="EMBL" id="AKK08014.1"/>
    </source>
</evidence>
<dbReference type="InterPro" id="IPR016181">
    <property type="entry name" value="Acyl_CoA_acyltransferase"/>
</dbReference>
<protein>
    <submittedName>
        <fullName evidence="4">Acetyltransferase (GNAT) family protein</fullName>
    </submittedName>
</protein>
<dbReference type="InterPro" id="IPR050680">
    <property type="entry name" value="YpeA/RimI_acetyltransf"/>
</dbReference>
<reference evidence="4 5" key="1">
    <citation type="journal article" date="2015" name="Genome Announc.">
        <title>Complete Genome Sequence of the Type Strain Corynebacterium testudinoris DSM 44614, Recovered from Necrotic Lesions in the Mouth of a Tortoise.</title>
        <authorList>
            <person name="Ruckert C."/>
            <person name="Kriete M."/>
            <person name="Jaenicke S."/>
            <person name="Winkler A."/>
            <person name="Tauch A."/>
        </authorList>
    </citation>
    <scope>NUCLEOTIDE SEQUENCE [LARGE SCALE GENOMIC DNA]</scope>
    <source>
        <strain evidence="4 5">DSM 44614</strain>
    </source>
</reference>
<dbReference type="PANTHER" id="PTHR43420">
    <property type="entry name" value="ACETYLTRANSFERASE"/>
    <property type="match status" value="1"/>
</dbReference>
<name>A0A0G3H3N7_9CORY</name>
<keyword evidence="1 4" id="KW-0808">Transferase</keyword>
<evidence type="ECO:0000259" key="3">
    <source>
        <dbReference type="PROSITE" id="PS51186"/>
    </source>
</evidence>
<dbReference type="PATRIC" id="fig|136857.5.peg.550"/>
<dbReference type="KEGG" id="cted:CTEST_02795"/>